<dbReference type="EC" id="3.4.19.9" evidence="3 7"/>
<name>A0ABQ7H5K8_DUNSA</name>
<dbReference type="InterPro" id="IPR015527">
    <property type="entry name" value="Pept_C26_g-glut_hydrolase"/>
</dbReference>
<proteinExistence type="inferred from homology"/>
<evidence type="ECO:0000256" key="6">
    <source>
        <dbReference type="ARBA" id="ARBA00022801"/>
    </source>
</evidence>
<evidence type="ECO:0000256" key="4">
    <source>
        <dbReference type="ARBA" id="ARBA00022525"/>
    </source>
</evidence>
<evidence type="ECO:0000256" key="2">
    <source>
        <dbReference type="ARBA" id="ARBA00011083"/>
    </source>
</evidence>
<dbReference type="PANTHER" id="PTHR11315">
    <property type="entry name" value="PROTEASE FAMILY C26 GAMMA-GLUTAMYL HYDROLASE"/>
    <property type="match status" value="1"/>
</dbReference>
<evidence type="ECO:0000256" key="5">
    <source>
        <dbReference type="ARBA" id="ARBA00022729"/>
    </source>
</evidence>
<organism evidence="9 10">
    <name type="scientific">Dunaliella salina</name>
    <name type="common">Green alga</name>
    <name type="synonym">Protococcus salinus</name>
    <dbReference type="NCBI Taxonomy" id="3046"/>
    <lineage>
        <taxon>Eukaryota</taxon>
        <taxon>Viridiplantae</taxon>
        <taxon>Chlorophyta</taxon>
        <taxon>core chlorophytes</taxon>
        <taxon>Chlorophyceae</taxon>
        <taxon>CS clade</taxon>
        <taxon>Chlamydomonadales</taxon>
        <taxon>Dunaliellaceae</taxon>
        <taxon>Dunaliella</taxon>
    </lineage>
</organism>
<dbReference type="PROSITE" id="PS51275">
    <property type="entry name" value="PEPTIDASE_C26_GGH"/>
    <property type="match status" value="1"/>
</dbReference>
<accession>A0ABQ7H5K8</accession>
<keyword evidence="10" id="KW-1185">Reference proteome</keyword>
<comment type="similarity">
    <text evidence="2">Belongs to the peptidase C26 family.</text>
</comment>
<comment type="catalytic activity">
    <reaction evidence="7">
        <text>(6S)-5,6,7,8-tetrahydrofolyl-(gamma-L-Glu)(n) + (n-1) H2O = (6S)-5,6,7,8-tetrahydrofolate + (n-1) L-glutamate</text>
        <dbReference type="Rhea" id="RHEA:56784"/>
        <dbReference type="Rhea" id="RHEA-COMP:14738"/>
        <dbReference type="ChEBI" id="CHEBI:15377"/>
        <dbReference type="ChEBI" id="CHEBI:29985"/>
        <dbReference type="ChEBI" id="CHEBI:57453"/>
        <dbReference type="ChEBI" id="CHEBI:141005"/>
        <dbReference type="EC" id="3.4.19.9"/>
    </reaction>
</comment>
<dbReference type="Pfam" id="PF07722">
    <property type="entry name" value="Peptidase_C26"/>
    <property type="match status" value="1"/>
</dbReference>
<comment type="caution">
    <text evidence="9">The sequence shown here is derived from an EMBL/GenBank/DDBJ whole genome shotgun (WGS) entry which is preliminary data.</text>
</comment>
<sequence>MQPNRLPSAGQATQMLKCMMLCSWALVGAGASRMPEGITGFMQQDAKEQQPINDRPIIGILSQPGDPAPKNMSYIAASYVKWVESAGARVVPIFYDMSEEQVRQRFNVINGLLIPGGGANLSPGHKFYDTANLLVELAIQANDKGDYFPVQGTCLGLETLSIIITRNYTILGHFNALDAAAPLMYTDVARESHFLKSLPKDVCRSLQDQPIAMENHGKGLSLAAVKENKRLDDFFNVISLSVDKSGNPYVSTIEAKEYPIVATQWHPEKNPFEWTASLSIPHSSEAVRMSQEVGNFFIAEARLNMHHSHNLAEEDDLLIYNWHAEYTGRRSYDGEEAAFEQAYFFPPASAASVSSRNSSKSIE</sequence>
<dbReference type="SUPFAM" id="SSF52317">
    <property type="entry name" value="Class I glutamine amidotransferase-like"/>
    <property type="match status" value="1"/>
</dbReference>
<evidence type="ECO:0000313" key="9">
    <source>
        <dbReference type="EMBL" id="KAF5842135.1"/>
    </source>
</evidence>
<dbReference type="PANTHER" id="PTHR11315:SF0">
    <property type="entry name" value="FOLATE GAMMA-GLUTAMYL HYDROLASE"/>
    <property type="match status" value="1"/>
</dbReference>
<dbReference type="EMBL" id="MU069468">
    <property type="protein sequence ID" value="KAF5842135.1"/>
    <property type="molecule type" value="Genomic_DNA"/>
</dbReference>
<evidence type="ECO:0000256" key="7">
    <source>
        <dbReference type="PROSITE-ProRule" id="PRU00607"/>
    </source>
</evidence>
<evidence type="ECO:0000256" key="3">
    <source>
        <dbReference type="ARBA" id="ARBA00012886"/>
    </source>
</evidence>
<gene>
    <name evidence="9" type="ORF">DUNSADRAFT_9094</name>
</gene>
<dbReference type="InterPro" id="IPR011697">
    <property type="entry name" value="Peptidase_C26"/>
</dbReference>
<feature type="active site" evidence="7">
    <location>
        <position position="266"/>
    </location>
</feature>
<keyword evidence="6 7" id="KW-0378">Hydrolase</keyword>
<keyword evidence="5 8" id="KW-0732">Signal</keyword>
<dbReference type="Proteomes" id="UP000815325">
    <property type="component" value="Unassembled WGS sequence"/>
</dbReference>
<dbReference type="PROSITE" id="PS51273">
    <property type="entry name" value="GATASE_TYPE_1"/>
    <property type="match status" value="1"/>
</dbReference>
<feature type="signal peptide" evidence="8">
    <location>
        <begin position="1"/>
        <end position="31"/>
    </location>
</feature>
<evidence type="ECO:0000256" key="1">
    <source>
        <dbReference type="ARBA" id="ARBA00004239"/>
    </source>
</evidence>
<protein>
    <recommendedName>
        <fullName evidence="3 7">folate gamma-glutamyl hydrolase</fullName>
        <ecNumber evidence="3 7">3.4.19.9</ecNumber>
    </recommendedName>
</protein>
<feature type="active site" description="Nucleophile" evidence="7">
    <location>
        <position position="154"/>
    </location>
</feature>
<dbReference type="Gene3D" id="3.40.50.880">
    <property type="match status" value="1"/>
</dbReference>
<evidence type="ECO:0000256" key="8">
    <source>
        <dbReference type="SAM" id="SignalP"/>
    </source>
</evidence>
<feature type="chain" id="PRO_5047008909" description="folate gamma-glutamyl hydrolase" evidence="8">
    <location>
        <begin position="32"/>
        <end position="363"/>
    </location>
</feature>
<comment type="subcellular location">
    <subcellularLocation>
        <location evidence="1">Secreted</location>
        <location evidence="1">Extracellular space</location>
    </subcellularLocation>
</comment>
<dbReference type="InterPro" id="IPR029062">
    <property type="entry name" value="Class_I_gatase-like"/>
</dbReference>
<reference evidence="9" key="1">
    <citation type="submission" date="2017-08" db="EMBL/GenBank/DDBJ databases">
        <authorList>
            <person name="Polle J.E."/>
            <person name="Barry K."/>
            <person name="Cushman J."/>
            <person name="Schmutz J."/>
            <person name="Tran D."/>
            <person name="Hathwaick L.T."/>
            <person name="Yim W.C."/>
            <person name="Jenkins J."/>
            <person name="Mckie-Krisberg Z.M."/>
            <person name="Prochnik S."/>
            <person name="Lindquist E."/>
            <person name="Dockter R.B."/>
            <person name="Adam C."/>
            <person name="Molina H."/>
            <person name="Bunkerborg J."/>
            <person name="Jin E."/>
            <person name="Buchheim M."/>
            <person name="Magnuson J."/>
        </authorList>
    </citation>
    <scope>NUCLEOTIDE SEQUENCE</scope>
    <source>
        <strain evidence="9">CCAP 19/18</strain>
    </source>
</reference>
<keyword evidence="4" id="KW-0964">Secreted</keyword>
<evidence type="ECO:0000313" key="10">
    <source>
        <dbReference type="Proteomes" id="UP000815325"/>
    </source>
</evidence>